<keyword evidence="1" id="KW-0472">Membrane</keyword>
<keyword evidence="3" id="KW-1185">Reference proteome</keyword>
<dbReference type="PANTHER" id="PTHR35609">
    <property type="entry name" value="MACRO DOMAIN-CONTAINING PROTEIN"/>
    <property type="match status" value="1"/>
</dbReference>
<comment type="caution">
    <text evidence="2">The sequence shown here is derived from an EMBL/GenBank/DDBJ whole genome shotgun (WGS) entry which is preliminary data.</text>
</comment>
<dbReference type="Proteomes" id="UP000179807">
    <property type="component" value="Unassembled WGS sequence"/>
</dbReference>
<gene>
    <name evidence="2" type="ORF">TRFO_31554</name>
</gene>
<keyword evidence="1" id="KW-0812">Transmembrane</keyword>
<dbReference type="GeneID" id="94842700"/>
<protein>
    <submittedName>
        <fullName evidence="2">Uncharacterized protein</fullName>
    </submittedName>
</protein>
<feature type="transmembrane region" description="Helical" evidence="1">
    <location>
        <begin position="379"/>
        <end position="397"/>
    </location>
</feature>
<evidence type="ECO:0000313" key="3">
    <source>
        <dbReference type="Proteomes" id="UP000179807"/>
    </source>
</evidence>
<evidence type="ECO:0000313" key="2">
    <source>
        <dbReference type="EMBL" id="OHT01572.1"/>
    </source>
</evidence>
<dbReference type="EMBL" id="MLAK01000905">
    <property type="protein sequence ID" value="OHT01572.1"/>
    <property type="molecule type" value="Genomic_DNA"/>
</dbReference>
<reference evidence="2" key="1">
    <citation type="submission" date="2016-10" db="EMBL/GenBank/DDBJ databases">
        <authorList>
            <person name="Benchimol M."/>
            <person name="Almeida L.G."/>
            <person name="Vasconcelos A.T."/>
            <person name="Perreira-Neves A."/>
            <person name="Rosa I.A."/>
            <person name="Tasca T."/>
            <person name="Bogo M.R."/>
            <person name="de Souza W."/>
        </authorList>
    </citation>
    <scope>NUCLEOTIDE SEQUENCE [LARGE SCALE GENOMIC DNA]</scope>
    <source>
        <strain evidence="2">K</strain>
    </source>
</reference>
<dbReference type="PANTHER" id="PTHR35609:SF1">
    <property type="entry name" value="MACRO DOMAIN-CONTAINING PROTEIN"/>
    <property type="match status" value="1"/>
</dbReference>
<proteinExistence type="predicted"/>
<dbReference type="OrthoDB" id="5207264at2759"/>
<sequence>MDDFFPIFWFPHLFGIEEDPKLIKEYFDFKIVDKDKVEIYCKMKERTFKCGRLLSKSFSSFHALKTRGGGKLHIVCGNGEFSYPPQFTDFIVAQNHPDFNGATFQIGSSAKAIQNADSNTSAIRGISDYAFDTIQGTIGSVATAQAALYRNYLCSSKMDLLDETPFVKKNGFVLIDEEEAERLKKLDFDFSDFNHYKIAIQRNCEVVLRRDRSVFTKFCVNECNDSKNGSDKNDEQTQMVHQVFCVHFDFKNDIIPTKFTKTIVRNILEAQYRMTIMAAWENSLLYPNKPGSKVLFLTPLGSRMGTSRRLIAEAVEACKDLIIDSGLEVYFSCPKKSDFDKCESILKEVVEETDGNTIITKQVTEDDLSQLDDCQYSHFILWTVIICLALLFGLYMSKILKF</sequence>
<accession>A0A1J4JVL0</accession>
<dbReference type="AlphaFoldDB" id="A0A1J4JVL0"/>
<keyword evidence="1" id="KW-1133">Transmembrane helix</keyword>
<evidence type="ECO:0000256" key="1">
    <source>
        <dbReference type="SAM" id="Phobius"/>
    </source>
</evidence>
<organism evidence="2 3">
    <name type="scientific">Tritrichomonas foetus</name>
    <dbReference type="NCBI Taxonomy" id="1144522"/>
    <lineage>
        <taxon>Eukaryota</taxon>
        <taxon>Metamonada</taxon>
        <taxon>Parabasalia</taxon>
        <taxon>Tritrichomonadida</taxon>
        <taxon>Tritrichomonadidae</taxon>
        <taxon>Tritrichomonas</taxon>
    </lineage>
</organism>
<name>A0A1J4JVL0_9EUKA</name>
<dbReference type="RefSeq" id="XP_068354708.1">
    <property type="nucleotide sequence ID" value="XM_068507996.1"/>
</dbReference>
<dbReference type="VEuPathDB" id="TrichDB:TRFO_31554"/>